<keyword evidence="2" id="KW-0489">Methyltransferase</keyword>
<evidence type="ECO:0000256" key="3">
    <source>
        <dbReference type="ARBA" id="ARBA00022679"/>
    </source>
</evidence>
<dbReference type="EMBL" id="AP024485">
    <property type="protein sequence ID" value="BCS89413.1"/>
    <property type="molecule type" value="Genomic_DNA"/>
</dbReference>
<organism evidence="7 8">
    <name type="scientific">Pseudodesulfovibrio sediminis</name>
    <dbReference type="NCBI Taxonomy" id="2810563"/>
    <lineage>
        <taxon>Bacteria</taxon>
        <taxon>Pseudomonadati</taxon>
        <taxon>Thermodesulfobacteriota</taxon>
        <taxon>Desulfovibrionia</taxon>
        <taxon>Desulfovibrionales</taxon>
        <taxon>Desulfovibrionaceae</taxon>
    </lineage>
</organism>
<accession>A0ABN6EX56</accession>
<dbReference type="CDD" id="cd02440">
    <property type="entry name" value="AdoMet_MTases"/>
    <property type="match status" value="1"/>
</dbReference>
<keyword evidence="3" id="KW-0808">Transferase</keyword>
<name>A0ABN6EX56_9BACT</name>
<keyword evidence="8" id="KW-1185">Reference proteome</keyword>
<dbReference type="Proteomes" id="UP001053296">
    <property type="component" value="Chromosome"/>
</dbReference>
<comment type="pathway">
    <text evidence="1">Lipid metabolism.</text>
</comment>
<evidence type="ECO:0000256" key="1">
    <source>
        <dbReference type="ARBA" id="ARBA00005189"/>
    </source>
</evidence>
<dbReference type="Pfam" id="PF13649">
    <property type="entry name" value="Methyltransf_25"/>
    <property type="match status" value="1"/>
</dbReference>
<evidence type="ECO:0000313" key="7">
    <source>
        <dbReference type="EMBL" id="BCS89413.1"/>
    </source>
</evidence>
<evidence type="ECO:0000256" key="4">
    <source>
        <dbReference type="ARBA" id="ARBA00025707"/>
    </source>
</evidence>
<comment type="catalytic activity">
    <reaction evidence="5">
        <text>phosphoethanolamine + S-adenosyl-L-methionine = N-methylethanolamine phosphate + S-adenosyl-L-homocysteine + H(+)</text>
        <dbReference type="Rhea" id="RHEA:20365"/>
        <dbReference type="ChEBI" id="CHEBI:15378"/>
        <dbReference type="ChEBI" id="CHEBI:57781"/>
        <dbReference type="ChEBI" id="CHEBI:57856"/>
        <dbReference type="ChEBI" id="CHEBI:58190"/>
        <dbReference type="ChEBI" id="CHEBI:59789"/>
        <dbReference type="EC" id="2.1.1.103"/>
    </reaction>
    <physiologicalReaction direction="left-to-right" evidence="5">
        <dbReference type="Rhea" id="RHEA:20366"/>
    </physiologicalReaction>
</comment>
<sequence length="207" mass="22891">MWKRFFSRQARKPSGLFGRIIAKRIFDKGNDALNTAMVDLVAAQQDNVVLEIGFGCGTVVREVADRVGSGMVEGIDFSGAMMAVAGKRNRHHIREGRVRLVHGDFDSAEYPGNRFDTVCSANTIYFWPDPARTCERIHHVLKPGGRVVLAFVDKSKMDAMPLDMDVFRPISCDSVRSLLETVGFASVLVHPVKKDGTMVCVTACKET</sequence>
<dbReference type="InterPro" id="IPR029063">
    <property type="entry name" value="SAM-dependent_MTases_sf"/>
</dbReference>
<dbReference type="SUPFAM" id="SSF53335">
    <property type="entry name" value="S-adenosyl-L-methionine-dependent methyltransferases"/>
    <property type="match status" value="1"/>
</dbReference>
<dbReference type="PANTHER" id="PTHR44307:SF2">
    <property type="entry name" value="PHOSPHOETHANOLAMINE METHYLTRANSFERASE ISOFORM X1"/>
    <property type="match status" value="1"/>
</dbReference>
<evidence type="ECO:0000313" key="8">
    <source>
        <dbReference type="Proteomes" id="UP001053296"/>
    </source>
</evidence>
<evidence type="ECO:0000256" key="2">
    <source>
        <dbReference type="ARBA" id="ARBA00022603"/>
    </source>
</evidence>
<proteinExistence type="predicted"/>
<reference evidence="7" key="1">
    <citation type="journal article" date="2022" name="Arch. Microbiol.">
        <title>Pseudodesulfovibrio sediminis sp. nov., a mesophilic and neutrophilic sulfate-reducing bacterium isolated from sediment of a brackish lake.</title>
        <authorList>
            <person name="Takahashi A."/>
            <person name="Kojima H."/>
            <person name="Watanabe M."/>
            <person name="Fukui M."/>
        </authorList>
    </citation>
    <scope>NUCLEOTIDE SEQUENCE</scope>
    <source>
        <strain evidence="7">SF6</strain>
    </source>
</reference>
<dbReference type="InterPro" id="IPR041698">
    <property type="entry name" value="Methyltransf_25"/>
</dbReference>
<protein>
    <recommendedName>
        <fullName evidence="6">Methyltransferase domain-containing protein</fullName>
    </recommendedName>
</protein>
<dbReference type="RefSeq" id="WP_229591387.1">
    <property type="nucleotide sequence ID" value="NZ_AP024485.1"/>
</dbReference>
<gene>
    <name evidence="7" type="ORF">PSDVSF_26550</name>
</gene>
<dbReference type="Gene3D" id="3.40.50.150">
    <property type="entry name" value="Vaccinia Virus protein VP39"/>
    <property type="match status" value="1"/>
</dbReference>
<feature type="domain" description="Methyltransferase" evidence="6">
    <location>
        <begin position="49"/>
        <end position="145"/>
    </location>
</feature>
<comment type="pathway">
    <text evidence="4">Phospholipid metabolism.</text>
</comment>
<evidence type="ECO:0000259" key="6">
    <source>
        <dbReference type="Pfam" id="PF13649"/>
    </source>
</evidence>
<evidence type="ECO:0000256" key="5">
    <source>
        <dbReference type="ARBA" id="ARBA00047622"/>
    </source>
</evidence>
<dbReference type="PANTHER" id="PTHR44307">
    <property type="entry name" value="PHOSPHOETHANOLAMINE METHYLTRANSFERASE"/>
    <property type="match status" value="1"/>
</dbReference>